<dbReference type="EMBL" id="LFWZ01000012">
    <property type="protein sequence ID" value="KON31140.1"/>
    <property type="molecule type" value="Genomic_DNA"/>
</dbReference>
<organism evidence="1 2">
    <name type="scientific">miscellaneous Crenarchaeota group-15 archaeon DG-45</name>
    <dbReference type="NCBI Taxonomy" id="1685127"/>
    <lineage>
        <taxon>Archaea</taxon>
        <taxon>Candidatus Bathyarchaeota</taxon>
        <taxon>MCG-15</taxon>
    </lineage>
</organism>
<evidence type="ECO:0000313" key="2">
    <source>
        <dbReference type="Proteomes" id="UP000037210"/>
    </source>
</evidence>
<dbReference type="SUPFAM" id="SSF49764">
    <property type="entry name" value="HSP20-like chaperones"/>
    <property type="match status" value="1"/>
</dbReference>
<dbReference type="AlphaFoldDB" id="A0A0M0BRY8"/>
<evidence type="ECO:0000313" key="1">
    <source>
        <dbReference type="EMBL" id="KON31140.1"/>
    </source>
</evidence>
<proteinExistence type="predicted"/>
<sequence length="169" mass="19386">MNFDEMFKEMEEFRKKMMESFDIDIDELEKQIESGRLQGEWKLEPIERPGMRGFIARGFFTSPQPLERPDGLLPPLRPDLRKPAEHREPLYDINVGRESVQVFIELPGVDEGDIKLKVEGGKLGVEAGEFKTEIDLSAWIVDFDGMTTEYRNGVLTVSIPQKGLDEKIV</sequence>
<dbReference type="InterPro" id="IPR008978">
    <property type="entry name" value="HSP20-like_chaperone"/>
</dbReference>
<comment type="caution">
    <text evidence="1">The sequence shown here is derived from an EMBL/GenBank/DDBJ whole genome shotgun (WGS) entry which is preliminary data.</text>
</comment>
<dbReference type="Gene3D" id="2.60.40.790">
    <property type="match status" value="1"/>
</dbReference>
<dbReference type="Proteomes" id="UP000037210">
    <property type="component" value="Unassembled WGS sequence"/>
</dbReference>
<dbReference type="CDD" id="cd06464">
    <property type="entry name" value="ACD_sHsps-like"/>
    <property type="match status" value="1"/>
</dbReference>
<protein>
    <submittedName>
        <fullName evidence="1">Uncharacterized protein</fullName>
    </submittedName>
</protein>
<accession>A0A0M0BRY8</accession>
<reference evidence="1 2" key="1">
    <citation type="submission" date="2015-06" db="EMBL/GenBank/DDBJ databases">
        <title>New insights into the roles of widespread benthic archaea in carbon and nitrogen cycling.</title>
        <authorList>
            <person name="Lazar C.S."/>
            <person name="Baker B.J."/>
            <person name="Seitz K.W."/>
            <person name="Hyde A.S."/>
            <person name="Dick G.J."/>
            <person name="Hinrichs K.-U."/>
            <person name="Teske A.P."/>
        </authorList>
    </citation>
    <scope>NUCLEOTIDE SEQUENCE [LARGE SCALE GENOMIC DNA]</scope>
    <source>
        <strain evidence="1">DG-45</strain>
    </source>
</reference>
<gene>
    <name evidence="1" type="ORF">AC482_01825</name>
</gene>
<name>A0A0M0BRY8_9ARCH</name>